<accession>A0A174TIZ3</accession>
<sequence length="213" mass="25152">MKTVDIHGMTNMELVQGGTDEWYWATDYIHGDLYEAEELFRQRHHVRSNRLYLIHYPDGTVYEPVPPVDGQYLGYPVYDEGAIVLLVVNFAESMIYILRFIHQQEKTQEVARLPLSTVKDCYNLILHTSPLSLTRQPNDGTFEMIWPEKISFAINDRESFNFREGDDLYFNIWYEDPDYREETLVRSLRDGAILERLPGDIRIMPNGERWLIK</sequence>
<dbReference type="Proteomes" id="UP000095765">
    <property type="component" value="Unassembled WGS sequence"/>
</dbReference>
<dbReference type="GeneID" id="93152905"/>
<name>A0A174TIZ3_9FIRM</name>
<organism evidence="1 2">
    <name type="scientific">Anaerotruncus colihominis</name>
    <dbReference type="NCBI Taxonomy" id="169435"/>
    <lineage>
        <taxon>Bacteria</taxon>
        <taxon>Bacillati</taxon>
        <taxon>Bacillota</taxon>
        <taxon>Clostridia</taxon>
        <taxon>Eubacteriales</taxon>
        <taxon>Oscillospiraceae</taxon>
        <taxon>Anaerotruncus</taxon>
    </lineage>
</organism>
<dbReference type="AlphaFoldDB" id="A0A174TIZ3"/>
<protein>
    <recommendedName>
        <fullName evidence="3">DUF5050 domain-containing protein</fullName>
    </recommendedName>
</protein>
<evidence type="ECO:0000313" key="1">
    <source>
        <dbReference type="EMBL" id="CUQ10054.1"/>
    </source>
</evidence>
<gene>
    <name evidence="1" type="ORF">ERS852551_03104</name>
</gene>
<dbReference type="OrthoDB" id="9780310at2"/>
<dbReference type="RefSeq" id="WP_006776314.1">
    <property type="nucleotide sequence ID" value="NZ_CZBE01000026.1"/>
</dbReference>
<proteinExistence type="predicted"/>
<dbReference type="EMBL" id="CZBE01000026">
    <property type="protein sequence ID" value="CUQ10054.1"/>
    <property type="molecule type" value="Genomic_DNA"/>
</dbReference>
<evidence type="ECO:0000313" key="2">
    <source>
        <dbReference type="Proteomes" id="UP000095765"/>
    </source>
</evidence>
<reference evidence="1 2" key="1">
    <citation type="submission" date="2015-09" db="EMBL/GenBank/DDBJ databases">
        <authorList>
            <consortium name="Pathogen Informatics"/>
        </authorList>
    </citation>
    <scope>NUCLEOTIDE SEQUENCE [LARGE SCALE GENOMIC DNA]</scope>
    <source>
        <strain evidence="1 2">2789STDY5834939</strain>
    </source>
</reference>
<evidence type="ECO:0008006" key="3">
    <source>
        <dbReference type="Google" id="ProtNLM"/>
    </source>
</evidence>